<feature type="active site" description="Nucleophile" evidence="4">
    <location>
        <position position="61"/>
    </location>
</feature>
<dbReference type="GO" id="GO:0160147">
    <property type="term" value="F:tRNA pseudouridine(38-40) synthase activity"/>
    <property type="evidence" value="ECO:0007669"/>
    <property type="project" value="UniProtKB-EC"/>
</dbReference>
<reference evidence="7 8" key="1">
    <citation type="submission" date="2019-01" db="EMBL/GenBank/DDBJ databases">
        <authorList>
            <person name="Sayadi A."/>
        </authorList>
    </citation>
    <scope>NUCLEOTIDE SEQUENCE [LARGE SCALE GENOMIC DNA]</scope>
</reference>
<comment type="similarity">
    <text evidence="1 5">Belongs to the tRNA pseudouridine synthase TruA family.</text>
</comment>
<dbReference type="Pfam" id="PF01416">
    <property type="entry name" value="PseudoU_synth_1"/>
    <property type="match status" value="1"/>
</dbReference>
<comment type="catalytic activity">
    <reaction evidence="5">
        <text>uridine(38/39/40) in tRNA = pseudouridine(38/39/40) in tRNA</text>
        <dbReference type="Rhea" id="RHEA:22376"/>
        <dbReference type="Rhea" id="RHEA-COMP:10085"/>
        <dbReference type="Rhea" id="RHEA-COMP:10087"/>
        <dbReference type="ChEBI" id="CHEBI:65314"/>
        <dbReference type="ChEBI" id="CHEBI:65315"/>
        <dbReference type="EC" id="5.4.99.12"/>
    </reaction>
</comment>
<dbReference type="InterPro" id="IPR020103">
    <property type="entry name" value="PsdUridine_synth_cat_dom_sf"/>
</dbReference>
<dbReference type="GO" id="GO:0003723">
    <property type="term" value="F:RNA binding"/>
    <property type="evidence" value="ECO:0007669"/>
    <property type="project" value="InterPro"/>
</dbReference>
<accession>A0A653D4T8</accession>
<gene>
    <name evidence="7" type="ORF">CALMAC_LOCUS14385</name>
</gene>
<evidence type="ECO:0000256" key="3">
    <source>
        <dbReference type="ARBA" id="ARBA00023235"/>
    </source>
</evidence>
<dbReference type="InterPro" id="IPR020097">
    <property type="entry name" value="PsdUridine_synth_TruA_a/b_dom"/>
</dbReference>
<dbReference type="Gene3D" id="3.30.70.660">
    <property type="entry name" value="Pseudouridine synthase I, catalytic domain, C-terminal subdomain"/>
    <property type="match status" value="1"/>
</dbReference>
<name>A0A653D4T8_CALMS</name>
<sequence length="273" mass="31182">MNRYLLNIAYIGKPFMGAQRQIKGGSPRPPDPFTVQGRLEMALKLLNPCNEPIVTMASRTDAGVHAINSTCHVDLLRPNGTVYNTCSITACLNKYFNKANVPIRVLRACIVPQEFHCGDTFDVEIMKEAASLLEGWHDFRTFMGTSRGRLDKVTRKYIEQINIIQNTDRGYSPFSWPQFIQPKSNYLFLDIYVKGKGFLYKQVRRTVATLVAVAQGKVSLRDIKFMLEVPSRHSWCPQIKTVPAHGLYLCQVEYSQEDQQTFRTQQPEDAIER</sequence>
<evidence type="ECO:0000313" key="8">
    <source>
        <dbReference type="Proteomes" id="UP000410492"/>
    </source>
</evidence>
<keyword evidence="8" id="KW-1185">Reference proteome</keyword>
<dbReference type="SUPFAM" id="SSF55120">
    <property type="entry name" value="Pseudouridine synthase"/>
    <property type="match status" value="1"/>
</dbReference>
<dbReference type="InterPro" id="IPR001406">
    <property type="entry name" value="PsdUridine_synth_TruA"/>
</dbReference>
<keyword evidence="2 5" id="KW-0819">tRNA processing</keyword>
<evidence type="ECO:0000256" key="2">
    <source>
        <dbReference type="ARBA" id="ARBA00022694"/>
    </source>
</evidence>
<evidence type="ECO:0000313" key="7">
    <source>
        <dbReference type="EMBL" id="VEN55115.1"/>
    </source>
</evidence>
<dbReference type="AlphaFoldDB" id="A0A653D4T8"/>
<feature type="domain" description="Pseudouridine synthase I TruA alpha/beta" evidence="6">
    <location>
        <begin position="129"/>
        <end position="255"/>
    </location>
</feature>
<organism evidence="7 8">
    <name type="scientific">Callosobruchus maculatus</name>
    <name type="common">Southern cowpea weevil</name>
    <name type="synonym">Pulse bruchid</name>
    <dbReference type="NCBI Taxonomy" id="64391"/>
    <lineage>
        <taxon>Eukaryota</taxon>
        <taxon>Metazoa</taxon>
        <taxon>Ecdysozoa</taxon>
        <taxon>Arthropoda</taxon>
        <taxon>Hexapoda</taxon>
        <taxon>Insecta</taxon>
        <taxon>Pterygota</taxon>
        <taxon>Neoptera</taxon>
        <taxon>Endopterygota</taxon>
        <taxon>Coleoptera</taxon>
        <taxon>Polyphaga</taxon>
        <taxon>Cucujiformia</taxon>
        <taxon>Chrysomeloidea</taxon>
        <taxon>Chrysomelidae</taxon>
        <taxon>Bruchinae</taxon>
        <taxon>Bruchini</taxon>
        <taxon>Callosobruchus</taxon>
    </lineage>
</organism>
<dbReference type="HAMAP" id="MF_00171">
    <property type="entry name" value="TruA"/>
    <property type="match status" value="1"/>
</dbReference>
<protein>
    <recommendedName>
        <fullName evidence="5">tRNA pseudouridine synthase</fullName>
        <ecNumber evidence="5">5.4.99.12</ecNumber>
    </recommendedName>
</protein>
<dbReference type="GO" id="GO:0031119">
    <property type="term" value="P:tRNA pseudouridine synthesis"/>
    <property type="evidence" value="ECO:0007669"/>
    <property type="project" value="TreeGrafter"/>
</dbReference>
<dbReference type="Proteomes" id="UP000410492">
    <property type="component" value="Unassembled WGS sequence"/>
</dbReference>
<dbReference type="InterPro" id="IPR020095">
    <property type="entry name" value="PsdUridine_synth_TruA_C"/>
</dbReference>
<dbReference type="PIRSF" id="PIRSF001430">
    <property type="entry name" value="tRNA_psdUrid_synth"/>
    <property type="match status" value="1"/>
</dbReference>
<keyword evidence="3 5" id="KW-0413">Isomerase</keyword>
<dbReference type="OrthoDB" id="10259133at2759"/>
<evidence type="ECO:0000256" key="5">
    <source>
        <dbReference type="RuleBase" id="RU003792"/>
    </source>
</evidence>
<evidence type="ECO:0000256" key="4">
    <source>
        <dbReference type="PIRSR" id="PIRSR001430-1"/>
    </source>
</evidence>
<dbReference type="EC" id="5.4.99.12" evidence="5"/>
<evidence type="ECO:0000259" key="6">
    <source>
        <dbReference type="Pfam" id="PF01416"/>
    </source>
</evidence>
<dbReference type="PANTHER" id="PTHR11142">
    <property type="entry name" value="PSEUDOURIDYLATE SYNTHASE"/>
    <property type="match status" value="1"/>
</dbReference>
<proteinExistence type="inferred from homology"/>
<evidence type="ECO:0000256" key="1">
    <source>
        <dbReference type="ARBA" id="ARBA00009375"/>
    </source>
</evidence>
<dbReference type="EMBL" id="CAACVG010010136">
    <property type="protein sequence ID" value="VEN55115.1"/>
    <property type="molecule type" value="Genomic_DNA"/>
</dbReference>
<dbReference type="PANTHER" id="PTHR11142:SF0">
    <property type="entry name" value="TRNA PSEUDOURIDINE SYNTHASE-LIKE 1"/>
    <property type="match status" value="1"/>
</dbReference>